<keyword evidence="2" id="KW-1185">Reference proteome</keyword>
<dbReference type="AlphaFoldDB" id="A0A4R2CHR9"/>
<dbReference type="Proteomes" id="UP000295351">
    <property type="component" value="Unassembled WGS sequence"/>
</dbReference>
<comment type="caution">
    <text evidence="1">The sequence shown here is derived from an EMBL/GenBank/DDBJ whole genome shotgun (WGS) entry which is preliminary data.</text>
</comment>
<reference evidence="1 2" key="1">
    <citation type="submission" date="2019-03" db="EMBL/GenBank/DDBJ databases">
        <title>Genomic Encyclopedia of Type Strains, Phase IV (KMG-IV): sequencing the most valuable type-strain genomes for metagenomic binning, comparative biology and taxonomic classification.</title>
        <authorList>
            <person name="Goeker M."/>
        </authorList>
    </citation>
    <scope>NUCLEOTIDE SEQUENCE [LARGE SCALE GENOMIC DNA]</scope>
    <source>
        <strain evidence="1 2">DSM 18401</strain>
    </source>
</reference>
<accession>A0A4R2CHR9</accession>
<proteinExistence type="predicted"/>
<dbReference type="RefSeq" id="WP_133035730.1">
    <property type="nucleotide sequence ID" value="NZ_BAABEI010000012.1"/>
</dbReference>
<name>A0A4R2CHR9_SHIGR</name>
<evidence type="ECO:0000313" key="2">
    <source>
        <dbReference type="Proteomes" id="UP000295351"/>
    </source>
</evidence>
<sequence>MALTYPERAKTGACRLPEATCASLVFSVSGKVKKKLGHPSRGGDIAVFVPYRARDVFVIAGKSRQMTDVSGAGN</sequence>
<organism evidence="1 2">
    <name type="scientific">Shinella granuli</name>
    <dbReference type="NCBI Taxonomy" id="323621"/>
    <lineage>
        <taxon>Bacteria</taxon>
        <taxon>Pseudomonadati</taxon>
        <taxon>Pseudomonadota</taxon>
        <taxon>Alphaproteobacteria</taxon>
        <taxon>Hyphomicrobiales</taxon>
        <taxon>Rhizobiaceae</taxon>
        <taxon>Shinella</taxon>
    </lineage>
</organism>
<protein>
    <submittedName>
        <fullName evidence="1">Uncharacterized protein</fullName>
    </submittedName>
</protein>
<gene>
    <name evidence="1" type="ORF">EV665_11710</name>
</gene>
<dbReference type="EMBL" id="SLVX01000017">
    <property type="protein sequence ID" value="TCN39382.1"/>
    <property type="molecule type" value="Genomic_DNA"/>
</dbReference>
<evidence type="ECO:0000313" key="1">
    <source>
        <dbReference type="EMBL" id="TCN39382.1"/>
    </source>
</evidence>